<dbReference type="CDD" id="cd04301">
    <property type="entry name" value="NAT_SF"/>
    <property type="match status" value="1"/>
</dbReference>
<dbReference type="InterPro" id="IPR000182">
    <property type="entry name" value="GNAT_dom"/>
</dbReference>
<dbReference type="Proteomes" id="UP000315133">
    <property type="component" value="Unassembled WGS sequence"/>
</dbReference>
<proteinExistence type="predicted"/>
<dbReference type="AlphaFoldDB" id="A0A543KMT9"/>
<evidence type="ECO:0000259" key="1">
    <source>
        <dbReference type="PROSITE" id="PS51186"/>
    </source>
</evidence>
<dbReference type="RefSeq" id="WP_141818013.1">
    <property type="nucleotide sequence ID" value="NZ_BAAAIL010000003.1"/>
</dbReference>
<organism evidence="2 3">
    <name type="scientific">Ornithinimicrobium humiphilum</name>
    <dbReference type="NCBI Taxonomy" id="125288"/>
    <lineage>
        <taxon>Bacteria</taxon>
        <taxon>Bacillati</taxon>
        <taxon>Actinomycetota</taxon>
        <taxon>Actinomycetes</taxon>
        <taxon>Micrococcales</taxon>
        <taxon>Ornithinimicrobiaceae</taxon>
        <taxon>Ornithinimicrobium</taxon>
    </lineage>
</organism>
<dbReference type="Gene3D" id="3.40.630.30">
    <property type="match status" value="1"/>
</dbReference>
<protein>
    <recommendedName>
        <fullName evidence="1">N-acetyltransferase domain-containing protein</fullName>
    </recommendedName>
</protein>
<dbReference type="SUPFAM" id="SSF55729">
    <property type="entry name" value="Acyl-CoA N-acyltransferases (Nat)"/>
    <property type="match status" value="1"/>
</dbReference>
<accession>A0A543KMT9</accession>
<dbReference type="GO" id="GO:0016747">
    <property type="term" value="F:acyltransferase activity, transferring groups other than amino-acyl groups"/>
    <property type="evidence" value="ECO:0007669"/>
    <property type="project" value="InterPro"/>
</dbReference>
<dbReference type="PANTHER" id="PTHR47237">
    <property type="entry name" value="SLL0310 PROTEIN"/>
    <property type="match status" value="1"/>
</dbReference>
<dbReference type="Gene3D" id="3.40.630.90">
    <property type="match status" value="1"/>
</dbReference>
<reference evidence="2 3" key="1">
    <citation type="submission" date="2019-06" db="EMBL/GenBank/DDBJ databases">
        <title>Sequencing the genomes of 1000 actinobacteria strains.</title>
        <authorList>
            <person name="Klenk H.-P."/>
        </authorList>
    </citation>
    <scope>NUCLEOTIDE SEQUENCE [LARGE SCALE GENOMIC DNA]</scope>
    <source>
        <strain evidence="2 3">DSM 12362</strain>
    </source>
</reference>
<dbReference type="InterPro" id="IPR016181">
    <property type="entry name" value="Acyl_CoA_acyltransferase"/>
</dbReference>
<dbReference type="InterPro" id="IPR041496">
    <property type="entry name" value="YitH/HolE_GNAT"/>
</dbReference>
<feature type="domain" description="N-acetyltransferase" evidence="1">
    <location>
        <begin position="5"/>
        <end position="137"/>
    </location>
</feature>
<sequence length="281" mass="30540">MPEQLRVTTATPEDLDLMVGWAAQEGWNPGLHDAEAFLAADPGGFLVGRLGDEPVSCISVVRYGEGFGFLGFYIVVPDRRGQGHGIATWRAGLELLGERVVGLDGVVEQQPAYRRSGFVLEHRNVRYGGAVTGEPVDDPRLRHVTSDLLDAVLVYDTAFFAGDRSDFLRAWLDPSRRTALALVEDGRVRGYGVVRRCLEGAKIGPLFADSEEGADLLFRGLVAGLEDGPVFLDCPEPVAAAVALATLHGLEPAFETARMYRGPIPELPWDRTYGITTFELG</sequence>
<evidence type="ECO:0000313" key="3">
    <source>
        <dbReference type="Proteomes" id="UP000315133"/>
    </source>
</evidence>
<name>A0A543KMT9_9MICO</name>
<keyword evidence="3" id="KW-1185">Reference proteome</keyword>
<dbReference type="PROSITE" id="PS51186">
    <property type="entry name" value="GNAT"/>
    <property type="match status" value="1"/>
</dbReference>
<dbReference type="OrthoDB" id="20916at2"/>
<dbReference type="Pfam" id="PF18014">
    <property type="entry name" value="Acetyltransf_18"/>
    <property type="match status" value="1"/>
</dbReference>
<dbReference type="InterPro" id="IPR052729">
    <property type="entry name" value="Acyl/Acetyltrans_Enzymes"/>
</dbReference>
<comment type="caution">
    <text evidence="2">The sequence shown here is derived from an EMBL/GenBank/DDBJ whole genome shotgun (WGS) entry which is preliminary data.</text>
</comment>
<dbReference type="EMBL" id="VFPU01000001">
    <property type="protein sequence ID" value="TQM96386.1"/>
    <property type="molecule type" value="Genomic_DNA"/>
</dbReference>
<dbReference type="Pfam" id="PF00583">
    <property type="entry name" value="Acetyltransf_1"/>
    <property type="match status" value="1"/>
</dbReference>
<dbReference type="PANTHER" id="PTHR47237:SF1">
    <property type="entry name" value="SLL0310 PROTEIN"/>
    <property type="match status" value="1"/>
</dbReference>
<evidence type="ECO:0000313" key="2">
    <source>
        <dbReference type="EMBL" id="TQM96386.1"/>
    </source>
</evidence>
<gene>
    <name evidence="2" type="ORF">FB476_1252</name>
</gene>